<sequence length="221" mass="23331">MLRCGFSPVCMIILPSEHCYCHSTEKGTVPSPLPQEFSLLMTGKDVTGGTQAALILCPPIASLKPRKQGTEARSSDAGASKPQLLLAGTSALDAWVRSGTVKPAGRRPRIWGAARLHSHASRQHITGPRGSLRPHCPPRSERARPAVTPACTRRPRRTALTRSASGSSAARIGFRFPVLRGSASGFRRVVESLGVVGGGTRPERPASAAGPPQRGTFCISA</sequence>
<feature type="region of interest" description="Disordered" evidence="1">
    <location>
        <begin position="117"/>
        <end position="166"/>
    </location>
</feature>
<name>A0A7J8BSY4_ROUAE</name>
<protein>
    <submittedName>
        <fullName evidence="2">Uncharacterized protein</fullName>
    </submittedName>
</protein>
<evidence type="ECO:0000313" key="2">
    <source>
        <dbReference type="EMBL" id="KAF6401390.1"/>
    </source>
</evidence>
<organism evidence="2 3">
    <name type="scientific">Rousettus aegyptiacus</name>
    <name type="common">Egyptian fruit bat</name>
    <name type="synonym">Pteropus aegyptiacus</name>
    <dbReference type="NCBI Taxonomy" id="9407"/>
    <lineage>
        <taxon>Eukaryota</taxon>
        <taxon>Metazoa</taxon>
        <taxon>Chordata</taxon>
        <taxon>Craniata</taxon>
        <taxon>Vertebrata</taxon>
        <taxon>Euteleostomi</taxon>
        <taxon>Mammalia</taxon>
        <taxon>Eutheria</taxon>
        <taxon>Laurasiatheria</taxon>
        <taxon>Chiroptera</taxon>
        <taxon>Yinpterochiroptera</taxon>
        <taxon>Pteropodoidea</taxon>
        <taxon>Pteropodidae</taxon>
        <taxon>Rousettinae</taxon>
        <taxon>Rousettus</taxon>
    </lineage>
</organism>
<feature type="region of interest" description="Disordered" evidence="1">
    <location>
        <begin position="198"/>
        <end position="221"/>
    </location>
</feature>
<gene>
    <name evidence="2" type="ORF">HJG63_009500</name>
</gene>
<keyword evidence="3" id="KW-1185">Reference proteome</keyword>
<evidence type="ECO:0000313" key="3">
    <source>
        <dbReference type="Proteomes" id="UP000593571"/>
    </source>
</evidence>
<accession>A0A7J8BSY4</accession>
<evidence type="ECO:0000256" key="1">
    <source>
        <dbReference type="SAM" id="MobiDB-lite"/>
    </source>
</evidence>
<dbReference type="AlphaFoldDB" id="A0A7J8BSY4"/>
<dbReference type="Proteomes" id="UP000593571">
    <property type="component" value="Unassembled WGS sequence"/>
</dbReference>
<dbReference type="EMBL" id="JACASE010000016">
    <property type="protein sequence ID" value="KAF6401390.1"/>
    <property type="molecule type" value="Genomic_DNA"/>
</dbReference>
<reference evidence="2 3" key="1">
    <citation type="journal article" date="2020" name="Nature">
        <title>Six reference-quality genomes reveal evolution of bat adaptations.</title>
        <authorList>
            <person name="Jebb D."/>
            <person name="Huang Z."/>
            <person name="Pippel M."/>
            <person name="Hughes G.M."/>
            <person name="Lavrichenko K."/>
            <person name="Devanna P."/>
            <person name="Winkler S."/>
            <person name="Jermiin L.S."/>
            <person name="Skirmuntt E.C."/>
            <person name="Katzourakis A."/>
            <person name="Burkitt-Gray L."/>
            <person name="Ray D.A."/>
            <person name="Sullivan K.A.M."/>
            <person name="Roscito J.G."/>
            <person name="Kirilenko B.M."/>
            <person name="Davalos L.M."/>
            <person name="Corthals A.P."/>
            <person name="Power M.L."/>
            <person name="Jones G."/>
            <person name="Ransome R.D."/>
            <person name="Dechmann D.K.N."/>
            <person name="Locatelli A.G."/>
            <person name="Puechmaille S.J."/>
            <person name="Fedrigo O."/>
            <person name="Jarvis E.D."/>
            <person name="Hiller M."/>
            <person name="Vernes S.C."/>
            <person name="Myers E.W."/>
            <person name="Teeling E.C."/>
        </authorList>
    </citation>
    <scope>NUCLEOTIDE SEQUENCE [LARGE SCALE GENOMIC DNA]</scope>
    <source>
        <strain evidence="2">MRouAeg1</strain>
        <tissue evidence="2">Muscle</tissue>
    </source>
</reference>
<proteinExistence type="predicted"/>
<comment type="caution">
    <text evidence="2">The sequence shown here is derived from an EMBL/GenBank/DDBJ whole genome shotgun (WGS) entry which is preliminary data.</text>
</comment>